<keyword evidence="2" id="KW-1185">Reference proteome</keyword>
<reference evidence="1 2" key="1">
    <citation type="submission" date="2013-05" db="EMBL/GenBank/DDBJ databases">
        <title>The Genome Sequence of Actinomyces europaeus ACS-120-V-COL10B.</title>
        <authorList>
            <consortium name="The Broad Institute Genomics Platform"/>
            <person name="Earl A."/>
            <person name="Ward D."/>
            <person name="Feldgarden M."/>
            <person name="Gevers D."/>
            <person name="Saerens B."/>
            <person name="Vaneechoutte M."/>
            <person name="Walker B."/>
            <person name="Young S."/>
            <person name="Zeng Q."/>
            <person name="Gargeya S."/>
            <person name="Fitzgerald M."/>
            <person name="Haas B."/>
            <person name="Abouelleil A."/>
            <person name="Allen A.W."/>
            <person name="Alvarado L."/>
            <person name="Arachchi H.M."/>
            <person name="Berlin A.M."/>
            <person name="Chapman S.B."/>
            <person name="Gainer-Dewar J."/>
            <person name="Goldberg J."/>
            <person name="Griggs A."/>
            <person name="Gujja S."/>
            <person name="Hansen M."/>
            <person name="Howarth C."/>
            <person name="Imamovic A."/>
            <person name="Ireland A."/>
            <person name="Larimer J."/>
            <person name="McCowan C."/>
            <person name="Murphy C."/>
            <person name="Pearson M."/>
            <person name="Poon T.W."/>
            <person name="Priest M."/>
            <person name="Roberts A."/>
            <person name="Saif S."/>
            <person name="Shea T."/>
            <person name="Sisk P."/>
            <person name="Sykes S."/>
            <person name="Wortman J."/>
            <person name="Nusbaum C."/>
            <person name="Birren B."/>
        </authorList>
    </citation>
    <scope>NUCLEOTIDE SEQUENCE [LARGE SCALE GENOMIC DNA]</scope>
    <source>
        <strain evidence="1 2">ACS-120-V-Col10b</strain>
    </source>
</reference>
<name>A0A9W5VW20_9ACTO</name>
<dbReference type="PANTHER" id="PTHR43611">
    <property type="entry name" value="ALPHA-D-GLUCOSE 1-PHOSPHATE PHOSPHATASE"/>
    <property type="match status" value="1"/>
</dbReference>
<accession>A0A9W5VW20</accession>
<dbReference type="InterPro" id="IPR006439">
    <property type="entry name" value="HAD-SF_hydro_IA"/>
</dbReference>
<sequence>MKTVVFDLGQVVIKWDPYLPLEGYLTRQEWDAFTLRTGFWAANHALDGGARIAEVRRWYQRHHPADVEIFSRYVQNFRKSLTGPVPRVREIIADLHARNVETAVLSNWSAETFQYALESMPIIECLGPRIVSGVVGVAKPVPLIFQLLLEKLGAKPGDLIFIDDAVANCSAASQLGIDAIRFENAAQLRTELALRRLIPASLLRV</sequence>
<gene>
    <name evidence="1" type="ORF">HMPREF9238_00211</name>
</gene>
<protein>
    <submittedName>
        <fullName evidence="1">HAD hydrolase, family IA</fullName>
    </submittedName>
</protein>
<evidence type="ECO:0000313" key="2">
    <source>
        <dbReference type="Proteomes" id="UP000014387"/>
    </source>
</evidence>
<organism evidence="1 2">
    <name type="scientific">Gleimia europaea ACS-120-V-Col10b</name>
    <dbReference type="NCBI Taxonomy" id="883069"/>
    <lineage>
        <taxon>Bacteria</taxon>
        <taxon>Bacillati</taxon>
        <taxon>Actinomycetota</taxon>
        <taxon>Actinomycetes</taxon>
        <taxon>Actinomycetales</taxon>
        <taxon>Actinomycetaceae</taxon>
        <taxon>Gleimia</taxon>
    </lineage>
</organism>
<dbReference type="PANTHER" id="PTHR43611:SF3">
    <property type="entry name" value="FLAVIN MONONUCLEOTIDE HYDROLASE 1, CHLOROPLATIC"/>
    <property type="match status" value="1"/>
</dbReference>
<dbReference type="SFLD" id="SFLDS00003">
    <property type="entry name" value="Haloacid_Dehalogenase"/>
    <property type="match status" value="1"/>
</dbReference>
<dbReference type="RefSeq" id="WP_016443580.1">
    <property type="nucleotide sequence ID" value="NZ_KE150266.1"/>
</dbReference>
<dbReference type="GO" id="GO:0016787">
    <property type="term" value="F:hydrolase activity"/>
    <property type="evidence" value="ECO:0007669"/>
    <property type="project" value="UniProtKB-KW"/>
</dbReference>
<dbReference type="InterPro" id="IPR036412">
    <property type="entry name" value="HAD-like_sf"/>
</dbReference>
<dbReference type="Pfam" id="PF00702">
    <property type="entry name" value="Hydrolase"/>
    <property type="match status" value="1"/>
</dbReference>
<dbReference type="Gene3D" id="3.40.50.1000">
    <property type="entry name" value="HAD superfamily/HAD-like"/>
    <property type="match status" value="1"/>
</dbReference>
<dbReference type="CDD" id="cd02603">
    <property type="entry name" value="HAD_sEH-N_like"/>
    <property type="match status" value="1"/>
</dbReference>
<dbReference type="SUPFAM" id="SSF56784">
    <property type="entry name" value="HAD-like"/>
    <property type="match status" value="1"/>
</dbReference>
<proteinExistence type="predicted"/>
<dbReference type="AlphaFoldDB" id="A0A9W5VW20"/>
<dbReference type="SFLD" id="SFLDG01129">
    <property type="entry name" value="C1.5:_HAD__Beta-PGM__Phosphata"/>
    <property type="match status" value="1"/>
</dbReference>
<keyword evidence="1" id="KW-0378">Hydrolase</keyword>
<dbReference type="InterPro" id="IPR023214">
    <property type="entry name" value="HAD_sf"/>
</dbReference>
<dbReference type="PRINTS" id="PR00413">
    <property type="entry name" value="HADHALOGNASE"/>
</dbReference>
<dbReference type="Proteomes" id="UP000014387">
    <property type="component" value="Unassembled WGS sequence"/>
</dbReference>
<comment type="caution">
    <text evidence="1">The sequence shown here is derived from an EMBL/GenBank/DDBJ whole genome shotgun (WGS) entry which is preliminary data.</text>
</comment>
<dbReference type="NCBIfam" id="TIGR01509">
    <property type="entry name" value="HAD-SF-IA-v3"/>
    <property type="match status" value="1"/>
</dbReference>
<dbReference type="OrthoDB" id="9797415at2"/>
<evidence type="ECO:0000313" key="1">
    <source>
        <dbReference type="EMBL" id="EPD30468.1"/>
    </source>
</evidence>
<dbReference type="EMBL" id="AGWN01000001">
    <property type="protein sequence ID" value="EPD30468.1"/>
    <property type="molecule type" value="Genomic_DNA"/>
</dbReference>